<evidence type="ECO:0000313" key="1">
    <source>
        <dbReference type="EMBL" id="PLC48038.1"/>
    </source>
</evidence>
<dbReference type="EMBL" id="PDNW01000030">
    <property type="protein sequence ID" value="PLC48038.1"/>
    <property type="molecule type" value="Genomic_DNA"/>
</dbReference>
<accession>A0A2N4TZ41</accession>
<evidence type="ECO:0000313" key="2">
    <source>
        <dbReference type="Proteomes" id="UP000234190"/>
    </source>
</evidence>
<protein>
    <submittedName>
        <fullName evidence="1">Uncharacterized protein</fullName>
    </submittedName>
</protein>
<keyword evidence="2" id="KW-1185">Reference proteome</keyword>
<dbReference type="AlphaFoldDB" id="A0A2N4TZ41"/>
<proteinExistence type="predicted"/>
<name>A0A2N4TZ41_9BURK</name>
<sequence>MTTIKHPTQNARQVYRHPDQGRITFDADALRLTIAANGRTASIDIGPVCLIELGQALIELGKKSHYAATIPAGEAYEAVMEIYTADTLEQAEQALALRLAAAFSLGNTDAAAGAVAGVLIHDLARGMAAMPFVGSAPGALVYDAADDITEAHSRAYNARVPF</sequence>
<dbReference type="Proteomes" id="UP000234190">
    <property type="component" value="Unassembled WGS sequence"/>
</dbReference>
<dbReference type="RefSeq" id="WP_102075779.1">
    <property type="nucleotide sequence ID" value="NZ_PDNW01000030.1"/>
</dbReference>
<reference evidence="1 2" key="1">
    <citation type="submission" date="2017-10" db="EMBL/GenBank/DDBJ databases">
        <title>Two draft genome sequences of Pusillimonas sp. strains isolated from a nitrate- and radionuclide-contaminated groundwater in Russia.</title>
        <authorList>
            <person name="Grouzdev D.S."/>
            <person name="Tourova T.P."/>
            <person name="Goeva M.A."/>
            <person name="Babich T.L."/>
            <person name="Sokolova D.S."/>
            <person name="Abdullin R."/>
            <person name="Poltaraus A.B."/>
            <person name="Toshchakov S.V."/>
            <person name="Nazina T.N."/>
        </authorList>
    </citation>
    <scope>NUCLEOTIDE SEQUENCE [LARGE SCALE GENOMIC DNA]</scope>
    <source>
        <strain evidence="1 2">JR1/69-3-13</strain>
    </source>
</reference>
<comment type="caution">
    <text evidence="1">The sequence shown here is derived from an EMBL/GenBank/DDBJ whole genome shotgun (WGS) entry which is preliminary data.</text>
</comment>
<organism evidence="1 2">
    <name type="scientific">Pollutimonas subterranea</name>
    <dbReference type="NCBI Taxonomy" id="2045210"/>
    <lineage>
        <taxon>Bacteria</taxon>
        <taxon>Pseudomonadati</taxon>
        <taxon>Pseudomonadota</taxon>
        <taxon>Betaproteobacteria</taxon>
        <taxon>Burkholderiales</taxon>
        <taxon>Alcaligenaceae</taxon>
        <taxon>Pollutimonas</taxon>
    </lineage>
</organism>
<gene>
    <name evidence="1" type="ORF">CR159_20350</name>
</gene>